<dbReference type="NCBIfam" id="NF001748">
    <property type="entry name" value="PRK00468.1"/>
    <property type="match status" value="1"/>
</dbReference>
<dbReference type="AlphaFoldDB" id="A0A9D1KWY3"/>
<accession>A0A9D1KWY3</accession>
<dbReference type="SUPFAM" id="SSF54814">
    <property type="entry name" value="Prokaryotic type KH domain (KH-domain type II)"/>
    <property type="match status" value="1"/>
</dbReference>
<comment type="subunit">
    <text evidence="3">Forms a complex with KhpB.</text>
</comment>
<dbReference type="GO" id="GO:0071555">
    <property type="term" value="P:cell wall organization"/>
    <property type="evidence" value="ECO:0007669"/>
    <property type="project" value="UniProtKB-KW"/>
</dbReference>
<dbReference type="InterPro" id="IPR009019">
    <property type="entry name" value="KH_sf_prok-type"/>
</dbReference>
<dbReference type="PANTHER" id="PTHR34654:SF1">
    <property type="entry name" value="RNA-BINDING PROTEIN KHPA"/>
    <property type="match status" value="1"/>
</dbReference>
<comment type="subcellular location">
    <subcellularLocation>
        <location evidence="3">Cytoplasm</location>
    </subcellularLocation>
</comment>
<evidence type="ECO:0000256" key="2">
    <source>
        <dbReference type="ARBA" id="ARBA00022884"/>
    </source>
</evidence>
<keyword evidence="1 3" id="KW-0963">Cytoplasm</keyword>
<evidence type="ECO:0000256" key="3">
    <source>
        <dbReference type="HAMAP-Rule" id="MF_00088"/>
    </source>
</evidence>
<name>A0A9D1KWY3_9FIRM</name>
<dbReference type="GO" id="GO:0008360">
    <property type="term" value="P:regulation of cell shape"/>
    <property type="evidence" value="ECO:0007669"/>
    <property type="project" value="UniProtKB-KW"/>
</dbReference>
<dbReference type="PANTHER" id="PTHR34654">
    <property type="entry name" value="UPF0109 PROTEIN SCO5592"/>
    <property type="match status" value="1"/>
</dbReference>
<dbReference type="EMBL" id="DVLT01000042">
    <property type="protein sequence ID" value="HIU02853.1"/>
    <property type="molecule type" value="Genomic_DNA"/>
</dbReference>
<comment type="function">
    <text evidence="3">A probable RNA chaperone. Forms a complex with KhpB which binds to cellular RNA and controls its expression. Plays a role in peptidoglycan (PG) homeostasis and cell length regulation.</text>
</comment>
<keyword evidence="2 3" id="KW-0694">RNA-binding</keyword>
<dbReference type="GO" id="GO:0009252">
    <property type="term" value="P:peptidoglycan biosynthetic process"/>
    <property type="evidence" value="ECO:0007669"/>
    <property type="project" value="UniProtKB-UniRule"/>
</dbReference>
<reference evidence="4" key="1">
    <citation type="submission" date="2020-10" db="EMBL/GenBank/DDBJ databases">
        <authorList>
            <person name="Gilroy R."/>
        </authorList>
    </citation>
    <scope>NUCLEOTIDE SEQUENCE</scope>
    <source>
        <strain evidence="4">CHK187-14744</strain>
    </source>
</reference>
<dbReference type="GO" id="GO:0005737">
    <property type="term" value="C:cytoplasm"/>
    <property type="evidence" value="ECO:0007669"/>
    <property type="project" value="UniProtKB-SubCell"/>
</dbReference>
<evidence type="ECO:0000313" key="4">
    <source>
        <dbReference type="EMBL" id="HIU02853.1"/>
    </source>
</evidence>
<protein>
    <recommendedName>
        <fullName evidence="3">RNA-binding protein KhpA</fullName>
    </recommendedName>
    <alternativeName>
        <fullName evidence="3">KH-domain protein A</fullName>
    </alternativeName>
</protein>
<proteinExistence type="inferred from homology"/>
<comment type="caution">
    <text evidence="4">The sequence shown here is derived from an EMBL/GenBank/DDBJ whole genome shotgun (WGS) entry which is preliminary data.</text>
</comment>
<keyword evidence="3" id="KW-0143">Chaperone</keyword>
<dbReference type="InterPro" id="IPR015946">
    <property type="entry name" value="KH_dom-like_a/b"/>
</dbReference>
<keyword evidence="3" id="KW-0961">Cell wall biogenesis/degradation</keyword>
<dbReference type="InterPro" id="IPR020627">
    <property type="entry name" value="KhpA"/>
</dbReference>
<dbReference type="HAMAP" id="MF_00088">
    <property type="entry name" value="KhpA"/>
    <property type="match status" value="1"/>
</dbReference>
<dbReference type="Gene3D" id="3.30.300.20">
    <property type="match status" value="1"/>
</dbReference>
<comment type="similarity">
    <text evidence="3">Belongs to the KhpA RNA-binding protein family.</text>
</comment>
<organism evidence="4 5">
    <name type="scientific">Candidatus Onthocola gallistercoris</name>
    <dbReference type="NCBI Taxonomy" id="2840876"/>
    <lineage>
        <taxon>Bacteria</taxon>
        <taxon>Bacillati</taxon>
        <taxon>Bacillota</taxon>
        <taxon>Bacilli</taxon>
        <taxon>Candidatus Onthocola</taxon>
    </lineage>
</organism>
<dbReference type="Pfam" id="PF13083">
    <property type="entry name" value="KH_KhpA-B"/>
    <property type="match status" value="1"/>
</dbReference>
<dbReference type="CDD" id="cd22533">
    <property type="entry name" value="KH-II_YlqC-like"/>
    <property type="match status" value="1"/>
</dbReference>
<reference evidence="4" key="2">
    <citation type="journal article" date="2021" name="PeerJ">
        <title>Extensive microbial diversity within the chicken gut microbiome revealed by metagenomics and culture.</title>
        <authorList>
            <person name="Gilroy R."/>
            <person name="Ravi A."/>
            <person name="Getino M."/>
            <person name="Pursley I."/>
            <person name="Horton D.L."/>
            <person name="Alikhan N.F."/>
            <person name="Baker D."/>
            <person name="Gharbi K."/>
            <person name="Hall N."/>
            <person name="Watson M."/>
            <person name="Adriaenssens E.M."/>
            <person name="Foster-Nyarko E."/>
            <person name="Jarju S."/>
            <person name="Secka A."/>
            <person name="Antonio M."/>
            <person name="Oren A."/>
            <person name="Chaudhuri R.R."/>
            <person name="La Ragione R."/>
            <person name="Hildebrand F."/>
            <person name="Pallen M.J."/>
        </authorList>
    </citation>
    <scope>NUCLEOTIDE SEQUENCE</scope>
    <source>
        <strain evidence="4">CHK187-14744</strain>
    </source>
</reference>
<dbReference type="PROSITE" id="PS50084">
    <property type="entry name" value="KH_TYPE_1"/>
    <property type="match status" value="1"/>
</dbReference>
<keyword evidence="3" id="KW-0133">Cell shape</keyword>
<sequence>MKELVEVIAKALVDHPEGVVVTETEHPKSIVLELKVDPEDMGKVIGKQGRIARAIRTVVKSAASRDDKKVIVEILQ</sequence>
<dbReference type="Proteomes" id="UP000824164">
    <property type="component" value="Unassembled WGS sequence"/>
</dbReference>
<gene>
    <name evidence="3" type="primary">khpA</name>
    <name evidence="4" type="ORF">IAB63_06325</name>
</gene>
<evidence type="ECO:0000256" key="1">
    <source>
        <dbReference type="ARBA" id="ARBA00022490"/>
    </source>
</evidence>
<evidence type="ECO:0000313" key="5">
    <source>
        <dbReference type="Proteomes" id="UP000824164"/>
    </source>
</evidence>
<dbReference type="GO" id="GO:0003723">
    <property type="term" value="F:RNA binding"/>
    <property type="evidence" value="ECO:0007669"/>
    <property type="project" value="UniProtKB-UniRule"/>
</dbReference>